<dbReference type="GO" id="GO:0050660">
    <property type="term" value="F:flavin adenine dinucleotide binding"/>
    <property type="evidence" value="ECO:0007669"/>
    <property type="project" value="InterPro"/>
</dbReference>
<evidence type="ECO:0000259" key="7">
    <source>
        <dbReference type="Pfam" id="PF00441"/>
    </source>
</evidence>
<dbReference type="PANTHER" id="PTHR43292:SF4">
    <property type="entry name" value="ACYL-COA DEHYDROGENASE FADE34"/>
    <property type="match status" value="1"/>
</dbReference>
<dbReference type="Gene3D" id="1.10.540.10">
    <property type="entry name" value="Acyl-CoA dehydrogenase/oxidase, N-terminal domain"/>
    <property type="match status" value="1"/>
</dbReference>
<gene>
    <name evidence="9" type="ORF">SAMN04489713_116119</name>
</gene>
<sequence>MTSPEALDERIDNFLRAYPVSRTDDRRFREARFDAGLAMVHFDPGLGGLGLAPSLQPMVDARFREAGCADWRDRNLIGLGMAAPTIHAHGTAAQKRLLRPLFSGEHVWCQLFSEPEAGSDLAAMATRAVRDGDGWIVSGQKVWTSLGHVARYGLLLARTDPTLPKHRGLTYFLLDMSLPGVDVRALRQLTGEAEFNEVYLTDVRVPDTARLGAVGSGWTVALTTLSNERSTLGDVVADRGTGPIGQAVALYRQAIDGGGYVEPELYDRLIRLWCRTETNRLMSAHMGRSRSDLAAGPDGSVVKLQMAELNQAVYDLCIDLMGLDGVLYDSFALTRPGHSTVHGSSDPRRAFLRSLANSIEGGTSEIQRTVIGERVLGLPPEPRVDKNRPWTDVPRG</sequence>
<protein>
    <submittedName>
        <fullName evidence="9">Acyl-CoA dehydrogenase</fullName>
    </submittedName>
</protein>
<dbReference type="Pfam" id="PF00441">
    <property type="entry name" value="Acyl-CoA_dh_1"/>
    <property type="match status" value="1"/>
</dbReference>
<dbReference type="SUPFAM" id="SSF47203">
    <property type="entry name" value="Acyl-CoA dehydrogenase C-terminal domain-like"/>
    <property type="match status" value="1"/>
</dbReference>
<dbReference type="eggNOG" id="COG1960">
    <property type="taxonomic scope" value="Bacteria"/>
</dbReference>
<dbReference type="FunFam" id="2.40.110.10:FF:000011">
    <property type="entry name" value="Acyl-CoA dehydrogenase FadE34"/>
    <property type="match status" value="1"/>
</dbReference>
<dbReference type="AlphaFoldDB" id="A0A1I5SD97"/>
<comment type="similarity">
    <text evidence="2 6">Belongs to the acyl-CoA dehydrogenase family.</text>
</comment>
<keyword evidence="3 6" id="KW-0285">Flavoprotein</keyword>
<keyword evidence="4 6" id="KW-0274">FAD</keyword>
<dbReference type="GO" id="GO:0016627">
    <property type="term" value="F:oxidoreductase activity, acting on the CH-CH group of donors"/>
    <property type="evidence" value="ECO:0007669"/>
    <property type="project" value="InterPro"/>
</dbReference>
<evidence type="ECO:0000256" key="2">
    <source>
        <dbReference type="ARBA" id="ARBA00009347"/>
    </source>
</evidence>
<dbReference type="PANTHER" id="PTHR43292">
    <property type="entry name" value="ACYL-COA DEHYDROGENASE"/>
    <property type="match status" value="1"/>
</dbReference>
<evidence type="ECO:0000256" key="4">
    <source>
        <dbReference type="ARBA" id="ARBA00022827"/>
    </source>
</evidence>
<dbReference type="Gene3D" id="2.40.110.10">
    <property type="entry name" value="Butyryl-CoA Dehydrogenase, subunit A, domain 2"/>
    <property type="match status" value="1"/>
</dbReference>
<feature type="domain" description="Acyl-CoA dehydrogenase/oxidase C-terminal" evidence="7">
    <location>
        <begin position="215"/>
        <end position="376"/>
    </location>
</feature>
<dbReference type="InterPro" id="IPR009100">
    <property type="entry name" value="AcylCoA_DH/oxidase_NM_dom_sf"/>
</dbReference>
<evidence type="ECO:0000313" key="9">
    <source>
        <dbReference type="EMBL" id="SFP68296.1"/>
    </source>
</evidence>
<name>A0A1I5SD97_9ACTN</name>
<dbReference type="STRING" id="1993.SAMN04489713_116119"/>
<dbReference type="Proteomes" id="UP000183413">
    <property type="component" value="Unassembled WGS sequence"/>
</dbReference>
<dbReference type="GO" id="GO:0005886">
    <property type="term" value="C:plasma membrane"/>
    <property type="evidence" value="ECO:0007669"/>
    <property type="project" value="TreeGrafter"/>
</dbReference>
<dbReference type="EMBL" id="FOVH01000016">
    <property type="protein sequence ID" value="SFP68296.1"/>
    <property type="molecule type" value="Genomic_DNA"/>
</dbReference>
<comment type="cofactor">
    <cofactor evidence="1 6">
        <name>FAD</name>
        <dbReference type="ChEBI" id="CHEBI:57692"/>
    </cofactor>
</comment>
<dbReference type="Pfam" id="PF02770">
    <property type="entry name" value="Acyl-CoA_dh_M"/>
    <property type="match status" value="1"/>
</dbReference>
<dbReference type="RefSeq" id="WP_075023745.1">
    <property type="nucleotide sequence ID" value="NZ_FOVH01000016.1"/>
</dbReference>
<evidence type="ECO:0000256" key="5">
    <source>
        <dbReference type="ARBA" id="ARBA00023002"/>
    </source>
</evidence>
<dbReference type="InParanoid" id="A0A1I5SD97"/>
<dbReference type="InterPro" id="IPR036250">
    <property type="entry name" value="AcylCo_DH-like_C"/>
</dbReference>
<evidence type="ECO:0000259" key="8">
    <source>
        <dbReference type="Pfam" id="PF02770"/>
    </source>
</evidence>
<dbReference type="InterPro" id="IPR009075">
    <property type="entry name" value="AcylCo_DH/oxidase_C"/>
</dbReference>
<dbReference type="InterPro" id="IPR037069">
    <property type="entry name" value="AcylCoA_DH/ox_N_sf"/>
</dbReference>
<reference evidence="9 10" key="1">
    <citation type="submission" date="2016-10" db="EMBL/GenBank/DDBJ databases">
        <authorList>
            <person name="de Groot N.N."/>
        </authorList>
    </citation>
    <scope>NUCLEOTIDE SEQUENCE [LARGE SCALE GENOMIC DNA]</scope>
    <source>
        <strain evidence="9 10">DSM 43067</strain>
    </source>
</reference>
<evidence type="ECO:0000256" key="1">
    <source>
        <dbReference type="ARBA" id="ARBA00001974"/>
    </source>
</evidence>
<evidence type="ECO:0000313" key="10">
    <source>
        <dbReference type="Proteomes" id="UP000183413"/>
    </source>
</evidence>
<evidence type="ECO:0000256" key="6">
    <source>
        <dbReference type="RuleBase" id="RU362125"/>
    </source>
</evidence>
<dbReference type="InterPro" id="IPR052161">
    <property type="entry name" value="Mycobact_Acyl-CoA_DH"/>
</dbReference>
<evidence type="ECO:0000256" key="3">
    <source>
        <dbReference type="ARBA" id="ARBA00022630"/>
    </source>
</evidence>
<dbReference type="SUPFAM" id="SSF56645">
    <property type="entry name" value="Acyl-CoA dehydrogenase NM domain-like"/>
    <property type="match status" value="1"/>
</dbReference>
<accession>A0A1I5SD97</accession>
<keyword evidence="5 6" id="KW-0560">Oxidoreductase</keyword>
<dbReference type="Gene3D" id="1.20.140.10">
    <property type="entry name" value="Butyryl-CoA Dehydrogenase, subunit A, domain 3"/>
    <property type="match status" value="1"/>
</dbReference>
<proteinExistence type="inferred from homology"/>
<dbReference type="InterPro" id="IPR046373">
    <property type="entry name" value="Acyl-CoA_Oxase/DH_mid-dom_sf"/>
</dbReference>
<feature type="domain" description="Acyl-CoA oxidase/dehydrogenase middle" evidence="8">
    <location>
        <begin position="109"/>
        <end position="203"/>
    </location>
</feature>
<organism evidence="9 10">
    <name type="scientific">Actinomadura madurae</name>
    <dbReference type="NCBI Taxonomy" id="1993"/>
    <lineage>
        <taxon>Bacteria</taxon>
        <taxon>Bacillati</taxon>
        <taxon>Actinomycetota</taxon>
        <taxon>Actinomycetes</taxon>
        <taxon>Streptosporangiales</taxon>
        <taxon>Thermomonosporaceae</taxon>
        <taxon>Actinomadura</taxon>
    </lineage>
</organism>
<dbReference type="InterPro" id="IPR006091">
    <property type="entry name" value="Acyl-CoA_Oxase/DH_mid-dom"/>
</dbReference>
<keyword evidence="10" id="KW-1185">Reference proteome</keyword>